<dbReference type="Proteomes" id="UP000540191">
    <property type="component" value="Unassembled WGS sequence"/>
</dbReference>
<dbReference type="InterPro" id="IPR007410">
    <property type="entry name" value="LpqE-like"/>
</dbReference>
<dbReference type="Gene3D" id="2.60.40.1890">
    <property type="entry name" value="PCu(A)C copper chaperone"/>
    <property type="match status" value="1"/>
</dbReference>
<feature type="signal peptide" evidence="2">
    <location>
        <begin position="1"/>
        <end position="22"/>
    </location>
</feature>
<comment type="caution">
    <text evidence="3">The sequence shown here is derived from an EMBL/GenBank/DDBJ whole genome shotgun (WGS) entry which is preliminary data.</text>
</comment>
<evidence type="ECO:0000313" key="4">
    <source>
        <dbReference type="Proteomes" id="UP000540191"/>
    </source>
</evidence>
<evidence type="ECO:0000256" key="1">
    <source>
        <dbReference type="SAM" id="MobiDB-lite"/>
    </source>
</evidence>
<gene>
    <name evidence="3" type="ORF">HDA30_001431</name>
</gene>
<name>A0A7W7GPG8_9MICC</name>
<dbReference type="SUPFAM" id="SSF110087">
    <property type="entry name" value="DR1885-like metal-binding protein"/>
    <property type="match status" value="1"/>
</dbReference>
<dbReference type="PANTHER" id="PTHR36302:SF1">
    <property type="entry name" value="COPPER CHAPERONE PCU(A)C"/>
    <property type="match status" value="1"/>
</dbReference>
<reference evidence="3 4" key="1">
    <citation type="submission" date="2020-08" db="EMBL/GenBank/DDBJ databases">
        <title>Sequencing the genomes of 1000 actinobacteria strains.</title>
        <authorList>
            <person name="Klenk H.-P."/>
        </authorList>
    </citation>
    <scope>NUCLEOTIDE SEQUENCE [LARGE SCALE GENOMIC DNA]</scope>
    <source>
        <strain evidence="3 4">DSM 23974</strain>
    </source>
</reference>
<evidence type="ECO:0000313" key="3">
    <source>
        <dbReference type="EMBL" id="MBB4735923.1"/>
    </source>
</evidence>
<feature type="compositionally biased region" description="Low complexity" evidence="1">
    <location>
        <begin position="45"/>
        <end position="60"/>
    </location>
</feature>
<dbReference type="PROSITE" id="PS51257">
    <property type="entry name" value="PROKAR_LIPOPROTEIN"/>
    <property type="match status" value="1"/>
</dbReference>
<sequence>MMKNHLSLAALAAGLLLLTGCAAGGDQGGSGETASAASETAASAAGSASSSAEGSTASGSDVAQGEGPLTMTDPWTKATDESMTMTGSFGTLTNTSDEPVHITGVRSETGSHVGLHRMQDDGSGQMSMTEAEDGFTVEPGATFELVPGGEHVMFMGLEEPIEPGEEVTYVLETEDGDELEVTSVAREFAGAQESYAPEEDGQGHGEH</sequence>
<dbReference type="RefSeq" id="WP_158496425.1">
    <property type="nucleotide sequence ID" value="NZ_JACHNA010000001.1"/>
</dbReference>
<feature type="region of interest" description="Disordered" evidence="1">
    <location>
        <begin position="45"/>
        <end position="128"/>
    </location>
</feature>
<dbReference type="EMBL" id="JACHNA010000001">
    <property type="protein sequence ID" value="MBB4735923.1"/>
    <property type="molecule type" value="Genomic_DNA"/>
</dbReference>
<keyword evidence="4" id="KW-1185">Reference proteome</keyword>
<dbReference type="InterPro" id="IPR058248">
    <property type="entry name" value="Lxx211020-like"/>
</dbReference>
<dbReference type="Pfam" id="PF04314">
    <property type="entry name" value="PCuAC"/>
    <property type="match status" value="1"/>
</dbReference>
<feature type="compositionally biased region" description="Polar residues" evidence="1">
    <location>
        <begin position="81"/>
        <end position="97"/>
    </location>
</feature>
<dbReference type="InterPro" id="IPR036182">
    <property type="entry name" value="PCuAC_sf"/>
</dbReference>
<evidence type="ECO:0000256" key="2">
    <source>
        <dbReference type="SAM" id="SignalP"/>
    </source>
</evidence>
<organism evidence="3 4">
    <name type="scientific">Micrococcus cohnii</name>
    <dbReference type="NCBI Taxonomy" id="993416"/>
    <lineage>
        <taxon>Bacteria</taxon>
        <taxon>Bacillati</taxon>
        <taxon>Actinomycetota</taxon>
        <taxon>Actinomycetes</taxon>
        <taxon>Micrococcales</taxon>
        <taxon>Micrococcaceae</taxon>
        <taxon>Micrococcus</taxon>
    </lineage>
</organism>
<feature type="chain" id="PRO_5038756179" evidence="2">
    <location>
        <begin position="23"/>
        <end position="207"/>
    </location>
</feature>
<proteinExistence type="predicted"/>
<keyword evidence="2" id="KW-0732">Signal</keyword>
<accession>A0A7W7GPG8</accession>
<dbReference type="PANTHER" id="PTHR36302">
    <property type="entry name" value="BLR7088 PROTEIN"/>
    <property type="match status" value="1"/>
</dbReference>
<dbReference type="AlphaFoldDB" id="A0A7W7GPG8"/>
<protein>
    <submittedName>
        <fullName evidence="3">Copper(I)-binding protein</fullName>
    </submittedName>
</protein>